<comment type="caution">
    <text evidence="4">The sequence shown here is derived from an EMBL/GenBank/DDBJ whole genome shotgun (WGS) entry which is preliminary data.</text>
</comment>
<accession>A0AA88NLZ4</accession>
<evidence type="ECO:0000256" key="2">
    <source>
        <dbReference type="SAM" id="MobiDB-lite"/>
    </source>
</evidence>
<reference evidence="4" key="1">
    <citation type="submission" date="2023-07" db="EMBL/GenBank/DDBJ databases">
        <title>Chromosome-level Genome Assembly of Striped Snakehead (Channa striata).</title>
        <authorList>
            <person name="Liu H."/>
        </authorList>
    </citation>
    <scope>NUCLEOTIDE SEQUENCE</scope>
    <source>
        <strain evidence="4">Gz</strain>
        <tissue evidence="4">Muscle</tissue>
    </source>
</reference>
<dbReference type="EMBL" id="JAUPFM010000001">
    <property type="protein sequence ID" value="KAK2862626.1"/>
    <property type="molecule type" value="Genomic_DNA"/>
</dbReference>
<keyword evidence="1" id="KW-0238">DNA-binding</keyword>
<organism evidence="4 5">
    <name type="scientific">Channa striata</name>
    <name type="common">Snakehead murrel</name>
    <name type="synonym">Ophicephalus striatus</name>
    <dbReference type="NCBI Taxonomy" id="64152"/>
    <lineage>
        <taxon>Eukaryota</taxon>
        <taxon>Metazoa</taxon>
        <taxon>Chordata</taxon>
        <taxon>Craniata</taxon>
        <taxon>Vertebrata</taxon>
        <taxon>Euteleostomi</taxon>
        <taxon>Actinopterygii</taxon>
        <taxon>Neopterygii</taxon>
        <taxon>Teleostei</taxon>
        <taxon>Neoteleostei</taxon>
        <taxon>Acanthomorphata</taxon>
        <taxon>Anabantaria</taxon>
        <taxon>Anabantiformes</taxon>
        <taxon>Channoidei</taxon>
        <taxon>Channidae</taxon>
        <taxon>Channa</taxon>
    </lineage>
</organism>
<dbReference type="InterPro" id="IPR036910">
    <property type="entry name" value="HMG_box_dom_sf"/>
</dbReference>
<proteinExistence type="predicted"/>
<protein>
    <recommendedName>
        <fullName evidence="3">HMG box domain-containing protein</fullName>
    </recommendedName>
</protein>
<dbReference type="AlphaFoldDB" id="A0AA88NLZ4"/>
<dbReference type="SUPFAM" id="SSF47095">
    <property type="entry name" value="HMG-box"/>
    <property type="match status" value="1"/>
</dbReference>
<sequence>MRIGIRSEFDRAVKQVEWSEVLDTLQAAIEDVLGSPPNTPPPTPSPPLPVLPTELGRDICPQPVVNVHEAHEQAGVHSQGQFYNSRLRFNSSYAAAPPHTLIHLHSLANDQAPVINFCEPVPNLVPLQLLNGQLIYTFVFRHPGPVAPPPLDADRPYVKKPLYAFMLFMREQRQKWASLSDQERQRFYEKAEEEKLLHASQNPGWSSSRPLRHKEEEAKVEDSSSHTGLSSSTNLLFLELFHSP</sequence>
<feature type="DNA-binding region" description="HMG box" evidence="1">
    <location>
        <begin position="158"/>
        <end position="206"/>
    </location>
</feature>
<evidence type="ECO:0000259" key="3">
    <source>
        <dbReference type="PROSITE" id="PS50118"/>
    </source>
</evidence>
<feature type="region of interest" description="Disordered" evidence="2">
    <location>
        <begin position="194"/>
        <end position="230"/>
    </location>
</feature>
<feature type="compositionally biased region" description="Polar residues" evidence="2">
    <location>
        <begin position="199"/>
        <end position="209"/>
    </location>
</feature>
<dbReference type="GO" id="GO:0003677">
    <property type="term" value="F:DNA binding"/>
    <property type="evidence" value="ECO:0007669"/>
    <property type="project" value="UniProtKB-UniRule"/>
</dbReference>
<evidence type="ECO:0000256" key="1">
    <source>
        <dbReference type="PROSITE-ProRule" id="PRU00267"/>
    </source>
</evidence>
<dbReference type="Proteomes" id="UP001187415">
    <property type="component" value="Unassembled WGS sequence"/>
</dbReference>
<feature type="domain" description="HMG box" evidence="3">
    <location>
        <begin position="158"/>
        <end position="206"/>
    </location>
</feature>
<feature type="compositionally biased region" description="Basic and acidic residues" evidence="2">
    <location>
        <begin position="213"/>
        <end position="224"/>
    </location>
</feature>
<gene>
    <name evidence="4" type="ORF">Q5P01_002159</name>
</gene>
<keyword evidence="5" id="KW-1185">Reference proteome</keyword>
<evidence type="ECO:0000313" key="4">
    <source>
        <dbReference type="EMBL" id="KAK2862626.1"/>
    </source>
</evidence>
<dbReference type="GO" id="GO:0005634">
    <property type="term" value="C:nucleus"/>
    <property type="evidence" value="ECO:0007669"/>
    <property type="project" value="UniProtKB-UniRule"/>
</dbReference>
<keyword evidence="1" id="KW-0539">Nucleus</keyword>
<dbReference type="InterPro" id="IPR009071">
    <property type="entry name" value="HMG_box_dom"/>
</dbReference>
<name>A0AA88NLZ4_CHASR</name>
<dbReference type="Gene3D" id="1.10.30.10">
    <property type="entry name" value="High mobility group box domain"/>
    <property type="match status" value="1"/>
</dbReference>
<dbReference type="PROSITE" id="PS50118">
    <property type="entry name" value="HMG_BOX_2"/>
    <property type="match status" value="1"/>
</dbReference>
<evidence type="ECO:0000313" key="5">
    <source>
        <dbReference type="Proteomes" id="UP001187415"/>
    </source>
</evidence>